<gene>
    <name evidence="1" type="ORF">BN59_03350</name>
</gene>
<dbReference type="PIRSF" id="PIRSF012508">
    <property type="entry name" value="YerC"/>
    <property type="match status" value="1"/>
</dbReference>
<dbReference type="SUPFAM" id="SSF48295">
    <property type="entry name" value="TrpR-like"/>
    <property type="match status" value="1"/>
</dbReference>
<dbReference type="InterPro" id="IPR010921">
    <property type="entry name" value="Trp_repressor/repl_initiator"/>
</dbReference>
<dbReference type="NCBIfam" id="TIGR02531">
    <property type="entry name" value="yecD_yerC"/>
    <property type="match status" value="1"/>
</dbReference>
<dbReference type="InterPro" id="IPR038116">
    <property type="entry name" value="TrpR-like_sf"/>
</dbReference>
<dbReference type="GO" id="GO:0043565">
    <property type="term" value="F:sequence-specific DNA binding"/>
    <property type="evidence" value="ECO:0007669"/>
    <property type="project" value="InterPro"/>
</dbReference>
<dbReference type="Gene3D" id="1.10.1270.10">
    <property type="entry name" value="TrpR-like"/>
    <property type="match status" value="1"/>
</dbReference>
<reference evidence="1 2" key="1">
    <citation type="submission" date="2014-06" db="EMBL/GenBank/DDBJ databases">
        <authorList>
            <person name="Urmite Genomes Urmite Genomes"/>
        </authorList>
    </citation>
    <scope>NUCLEOTIDE SEQUENCE [LARGE SCALE GENOMIC DNA]</scope>
</reference>
<name>A0A078L4P0_9GAMM</name>
<dbReference type="Pfam" id="PF01371">
    <property type="entry name" value="Trp_repressor"/>
    <property type="match status" value="1"/>
</dbReference>
<dbReference type="Proteomes" id="UP000044071">
    <property type="component" value="Unassembled WGS sequence"/>
</dbReference>
<dbReference type="InterPro" id="IPR013368">
    <property type="entry name" value="YecD_YerC"/>
</dbReference>
<dbReference type="PANTHER" id="PTHR40080">
    <property type="entry name" value="LMO1763 PROTEIN"/>
    <property type="match status" value="1"/>
</dbReference>
<sequence>MKQHQLHKPDSTHHLMHAISQLKNEKEALAFFSDLCTPAELEAMTDRWEVVPLLRQGIPYRTIHEQTGVSVTTITRVARSLSYGSGGYNLIADRLEQP</sequence>
<dbReference type="GO" id="GO:0003700">
    <property type="term" value="F:DNA-binding transcription factor activity"/>
    <property type="evidence" value="ECO:0007669"/>
    <property type="project" value="InterPro"/>
</dbReference>
<protein>
    <submittedName>
        <fullName evidence="1">Trp operon repressor</fullName>
    </submittedName>
</protein>
<dbReference type="AlphaFoldDB" id="A0A078L4P0"/>
<dbReference type="InterPro" id="IPR000831">
    <property type="entry name" value="Trp_repress"/>
</dbReference>
<keyword evidence="2" id="KW-1185">Reference proteome</keyword>
<proteinExistence type="predicted"/>
<dbReference type="STRING" id="1034943.BN59_03350"/>
<evidence type="ECO:0000313" key="2">
    <source>
        <dbReference type="Proteomes" id="UP000044071"/>
    </source>
</evidence>
<dbReference type="OrthoDB" id="2621539at2"/>
<dbReference type="RefSeq" id="WP_044012192.1">
    <property type="nucleotide sequence ID" value="NZ_CCVW01000004.1"/>
</dbReference>
<accession>A0A078L4P0</accession>
<dbReference type="eggNOG" id="COG4496">
    <property type="taxonomic scope" value="Bacteria"/>
</dbReference>
<dbReference type="PANTHER" id="PTHR40080:SF1">
    <property type="entry name" value="TRPR-LIKE PROTEIN YERC_YECD"/>
    <property type="match status" value="1"/>
</dbReference>
<organism evidence="1 2">
    <name type="scientific">Legionella massiliensis</name>
    <dbReference type="NCBI Taxonomy" id="1034943"/>
    <lineage>
        <taxon>Bacteria</taxon>
        <taxon>Pseudomonadati</taxon>
        <taxon>Pseudomonadota</taxon>
        <taxon>Gammaproteobacteria</taxon>
        <taxon>Legionellales</taxon>
        <taxon>Legionellaceae</taxon>
        <taxon>Legionella</taxon>
    </lineage>
</organism>
<evidence type="ECO:0000313" key="1">
    <source>
        <dbReference type="EMBL" id="CDZ79034.1"/>
    </source>
</evidence>
<dbReference type="EMBL" id="CCSB01000004">
    <property type="protein sequence ID" value="CDZ79034.1"/>
    <property type="molecule type" value="Genomic_DNA"/>
</dbReference>